<evidence type="ECO:0000256" key="4">
    <source>
        <dbReference type="ARBA" id="ARBA00022989"/>
    </source>
</evidence>
<evidence type="ECO:0000256" key="2">
    <source>
        <dbReference type="ARBA" id="ARBA00022448"/>
    </source>
</evidence>
<feature type="transmembrane region" description="Helical" evidence="7">
    <location>
        <begin position="224"/>
        <end position="241"/>
    </location>
</feature>
<keyword evidence="5" id="KW-0406">Ion transport</keyword>
<reference evidence="9 10" key="1">
    <citation type="submission" date="2021-03" db="EMBL/GenBank/DDBJ databases">
        <title>Sequencing the genomes of 1000 actinobacteria strains.</title>
        <authorList>
            <person name="Klenk H.-P."/>
        </authorList>
    </citation>
    <scope>NUCLEOTIDE SEQUENCE [LARGE SCALE GENOMIC DNA]</scope>
    <source>
        <strain evidence="9 10">DSM 44580</strain>
    </source>
</reference>
<keyword evidence="3 7" id="KW-0812">Transmembrane</keyword>
<dbReference type="Proteomes" id="UP001519363">
    <property type="component" value="Unassembled WGS sequence"/>
</dbReference>
<organism evidence="9 10">
    <name type="scientific">Crossiella equi</name>
    <dbReference type="NCBI Taxonomy" id="130796"/>
    <lineage>
        <taxon>Bacteria</taxon>
        <taxon>Bacillati</taxon>
        <taxon>Actinomycetota</taxon>
        <taxon>Actinomycetes</taxon>
        <taxon>Pseudonocardiales</taxon>
        <taxon>Pseudonocardiaceae</taxon>
        <taxon>Crossiella</taxon>
    </lineage>
</organism>
<feature type="transmembrane region" description="Helical" evidence="7">
    <location>
        <begin position="35"/>
        <end position="59"/>
    </location>
</feature>
<feature type="transmembrane region" description="Helical" evidence="7">
    <location>
        <begin position="194"/>
        <end position="212"/>
    </location>
</feature>
<accession>A0ABS5AT15</accession>
<feature type="transmembrane region" description="Helical" evidence="7">
    <location>
        <begin position="65"/>
        <end position="86"/>
    </location>
</feature>
<evidence type="ECO:0000313" key="9">
    <source>
        <dbReference type="EMBL" id="MBP2479719.1"/>
    </source>
</evidence>
<keyword evidence="4 7" id="KW-1133">Transmembrane helix</keyword>
<name>A0ABS5AT15_9PSEU</name>
<feature type="domain" description="Cation/H+ exchanger transmembrane" evidence="8">
    <location>
        <begin position="19"/>
        <end position="392"/>
    </location>
</feature>
<comment type="caution">
    <text evidence="9">The sequence shown here is derived from an EMBL/GenBank/DDBJ whole genome shotgun (WGS) entry which is preliminary data.</text>
</comment>
<dbReference type="EMBL" id="JAGIOO010000001">
    <property type="protein sequence ID" value="MBP2479719.1"/>
    <property type="molecule type" value="Genomic_DNA"/>
</dbReference>
<dbReference type="InterPro" id="IPR006153">
    <property type="entry name" value="Cation/H_exchanger_TM"/>
</dbReference>
<dbReference type="InterPro" id="IPR038770">
    <property type="entry name" value="Na+/solute_symporter_sf"/>
</dbReference>
<evidence type="ECO:0000256" key="1">
    <source>
        <dbReference type="ARBA" id="ARBA00004141"/>
    </source>
</evidence>
<dbReference type="PANTHER" id="PTHR32468:SF0">
    <property type="entry name" value="K(+)_H(+) ANTIPORTER 1"/>
    <property type="match status" value="1"/>
</dbReference>
<keyword evidence="10" id="KW-1185">Reference proteome</keyword>
<gene>
    <name evidence="9" type="ORF">JOF53_008591</name>
</gene>
<dbReference type="RefSeq" id="WP_086786162.1">
    <property type="nucleotide sequence ID" value="NZ_JAGIOO010000001.1"/>
</dbReference>
<keyword evidence="2" id="KW-0813">Transport</keyword>
<dbReference type="InterPro" id="IPR050794">
    <property type="entry name" value="CPA2_transporter"/>
</dbReference>
<feature type="transmembrane region" description="Helical" evidence="7">
    <location>
        <begin position="132"/>
        <end position="152"/>
    </location>
</feature>
<evidence type="ECO:0000313" key="10">
    <source>
        <dbReference type="Proteomes" id="UP001519363"/>
    </source>
</evidence>
<feature type="transmembrane region" description="Helical" evidence="7">
    <location>
        <begin position="285"/>
        <end position="306"/>
    </location>
</feature>
<feature type="transmembrane region" description="Helical" evidence="7">
    <location>
        <begin position="164"/>
        <end position="188"/>
    </location>
</feature>
<proteinExistence type="predicted"/>
<dbReference type="PANTHER" id="PTHR32468">
    <property type="entry name" value="CATION/H + ANTIPORTER"/>
    <property type="match status" value="1"/>
</dbReference>
<evidence type="ECO:0000256" key="3">
    <source>
        <dbReference type="ARBA" id="ARBA00022692"/>
    </source>
</evidence>
<sequence>MSTHQITFLLADIALVIVLARLLGTAARKLGQPPVIGELVAGILLGPTLFGAEFAAAVFPEDVRPFLAAIANLGVALFMAMVGMELDHGLLRGRSKAAISVSVCSVVLPFGLGVCLALYLARHHTTSSGPGFLLFMGVAISVTAFPVLARILTDHGLRDTPEGGLALVSAAVGDVLAWSALAVVIAVASGTGETGWTVLLFLPYLATMLWVVRPLLRKLITPRTRLGPGLFTAVFAGVLISGAVTEWLGLHTIFGAFLFGAMLPQRHTTRLREDLSDRLGSVNGTLLLPVFFVVAGLQVDLTTIGLLGLGDLTLVLAVAITGKFAGAYLGARLYRLSGWQSSVLAVLMNTRGLTELIVLSVGRQYNLIDANLYTILVLMALTTTAMTGPLLHLLYRRDRTPAHLPTPNAR</sequence>
<evidence type="ECO:0000256" key="7">
    <source>
        <dbReference type="SAM" id="Phobius"/>
    </source>
</evidence>
<dbReference type="Pfam" id="PF00999">
    <property type="entry name" value="Na_H_Exchanger"/>
    <property type="match status" value="1"/>
</dbReference>
<feature type="transmembrane region" description="Helical" evidence="7">
    <location>
        <begin position="98"/>
        <end position="120"/>
    </location>
</feature>
<feature type="transmembrane region" description="Helical" evidence="7">
    <location>
        <begin position="312"/>
        <end position="331"/>
    </location>
</feature>
<dbReference type="Gene3D" id="1.20.1530.20">
    <property type="match status" value="1"/>
</dbReference>
<comment type="subcellular location">
    <subcellularLocation>
        <location evidence="1">Membrane</location>
        <topology evidence="1">Multi-pass membrane protein</topology>
    </subcellularLocation>
</comment>
<evidence type="ECO:0000256" key="6">
    <source>
        <dbReference type="ARBA" id="ARBA00023136"/>
    </source>
</evidence>
<evidence type="ECO:0000256" key="5">
    <source>
        <dbReference type="ARBA" id="ARBA00023065"/>
    </source>
</evidence>
<evidence type="ECO:0000259" key="8">
    <source>
        <dbReference type="Pfam" id="PF00999"/>
    </source>
</evidence>
<feature type="transmembrane region" description="Helical" evidence="7">
    <location>
        <begin position="373"/>
        <end position="395"/>
    </location>
</feature>
<keyword evidence="6 7" id="KW-0472">Membrane</keyword>
<feature type="transmembrane region" description="Helical" evidence="7">
    <location>
        <begin position="6"/>
        <end position="23"/>
    </location>
</feature>
<protein>
    <submittedName>
        <fullName evidence="9">Kef-type K+ transport system membrane component KefB</fullName>
    </submittedName>
</protein>